<sequence length="73" mass="8120">MSVIPSSSASGRGRNNVMKNNMSKFKSHMAILLSASMMPRINDCTSACFRSYSVFRKLHHGKLYTDGYTQGDV</sequence>
<dbReference type="AlphaFoldDB" id="A0AAV4XLY7"/>
<gene>
    <name evidence="1" type="ORF">CEXT_653901</name>
</gene>
<keyword evidence="2" id="KW-1185">Reference proteome</keyword>
<accession>A0AAV4XLY7</accession>
<reference evidence="1 2" key="1">
    <citation type="submission" date="2021-06" db="EMBL/GenBank/DDBJ databases">
        <title>Caerostris extrusa draft genome.</title>
        <authorList>
            <person name="Kono N."/>
            <person name="Arakawa K."/>
        </authorList>
    </citation>
    <scope>NUCLEOTIDE SEQUENCE [LARGE SCALE GENOMIC DNA]</scope>
</reference>
<evidence type="ECO:0000313" key="1">
    <source>
        <dbReference type="EMBL" id="GIY96127.1"/>
    </source>
</evidence>
<protein>
    <submittedName>
        <fullName evidence="1">Uncharacterized protein</fullName>
    </submittedName>
</protein>
<comment type="caution">
    <text evidence="1">The sequence shown here is derived from an EMBL/GenBank/DDBJ whole genome shotgun (WGS) entry which is preliminary data.</text>
</comment>
<dbReference type="Proteomes" id="UP001054945">
    <property type="component" value="Unassembled WGS sequence"/>
</dbReference>
<dbReference type="EMBL" id="BPLR01018011">
    <property type="protein sequence ID" value="GIY96127.1"/>
    <property type="molecule type" value="Genomic_DNA"/>
</dbReference>
<evidence type="ECO:0000313" key="2">
    <source>
        <dbReference type="Proteomes" id="UP001054945"/>
    </source>
</evidence>
<organism evidence="1 2">
    <name type="scientific">Caerostris extrusa</name>
    <name type="common">Bark spider</name>
    <name type="synonym">Caerostris bankana</name>
    <dbReference type="NCBI Taxonomy" id="172846"/>
    <lineage>
        <taxon>Eukaryota</taxon>
        <taxon>Metazoa</taxon>
        <taxon>Ecdysozoa</taxon>
        <taxon>Arthropoda</taxon>
        <taxon>Chelicerata</taxon>
        <taxon>Arachnida</taxon>
        <taxon>Araneae</taxon>
        <taxon>Araneomorphae</taxon>
        <taxon>Entelegynae</taxon>
        <taxon>Araneoidea</taxon>
        <taxon>Araneidae</taxon>
        <taxon>Caerostris</taxon>
    </lineage>
</organism>
<proteinExistence type="predicted"/>
<name>A0AAV4XLY7_CAEEX</name>